<feature type="compositionally biased region" description="Polar residues" evidence="1">
    <location>
        <begin position="489"/>
        <end position="501"/>
    </location>
</feature>
<feature type="region of interest" description="Disordered" evidence="1">
    <location>
        <begin position="454"/>
        <end position="559"/>
    </location>
</feature>
<accession>A0A9P6MRZ8</accession>
<gene>
    <name evidence="3" type="ORF">BGZ80_000750</name>
</gene>
<keyword evidence="2" id="KW-1133">Transmembrane helix</keyword>
<keyword evidence="4" id="KW-1185">Reference proteome</keyword>
<comment type="caution">
    <text evidence="3">The sequence shown here is derived from an EMBL/GenBank/DDBJ whole genome shotgun (WGS) entry which is preliminary data.</text>
</comment>
<keyword evidence="2" id="KW-0472">Membrane</keyword>
<feature type="compositionally biased region" description="Basic and acidic residues" evidence="1">
    <location>
        <begin position="269"/>
        <end position="284"/>
    </location>
</feature>
<proteinExistence type="predicted"/>
<dbReference type="Proteomes" id="UP000703661">
    <property type="component" value="Unassembled WGS sequence"/>
</dbReference>
<feature type="region of interest" description="Disordered" evidence="1">
    <location>
        <begin position="242"/>
        <end position="318"/>
    </location>
</feature>
<protein>
    <submittedName>
        <fullName evidence="3">Uncharacterized protein</fullName>
    </submittedName>
</protein>
<dbReference type="AlphaFoldDB" id="A0A9P6MRZ8"/>
<evidence type="ECO:0000256" key="2">
    <source>
        <dbReference type="SAM" id="Phobius"/>
    </source>
</evidence>
<name>A0A9P6MRZ8_9FUNG</name>
<sequence>MADRTTATNVKATATNAKATATAKAKATTTAAAAKTSGTDTHVATTRTTHTTNARSGSKATAVIISKTTASPTPTIASASSGSSGAVIGGIAGGAVVLIAIVGLLFYKRRRRATVAVAAAKGGKGGDPETPVSPSGAISGPMSLAPDEGIKAPPSHRAEAQFREQQHFKPGMRDELFAQPTSPTHKNQTPMAYNSPPGTGNQGSINNKMNEKDGNCHLSPTESYEDTLVNDYFGGADAKESEAIGAQRPTPQARDVLRGNLTPAPEYYMGKEDIDPRRDLRGFDAPETYVKNSTVAPAANQGKPSDSPRSSCSSDRSSAYLTLEEAQQAHNNKMMGHKQSISSIDMLIGNQFPQASQGRTNQSPDHLLSVAMTESTMSMMPSLPPTSSPTALNGVRHQNGPYDARMQQQGSPLKGPNAGLISGVARVDPYAESAFSEDDRSVTSGSYYNPNYAQQKQQQLQMQQMQQQQQNPYSGGQSPPGYYPYSPQVLSPYQHSPTPYAQQFQGQQYQGQPYQGQQQQQGYNNNYNTNNNNNLNNRPQQPPQSGPGVQRDGPYGTYI</sequence>
<feature type="compositionally biased region" description="Low complexity" evidence="1">
    <location>
        <begin position="304"/>
        <end position="318"/>
    </location>
</feature>
<feature type="compositionally biased region" description="Low complexity" evidence="1">
    <location>
        <begin position="454"/>
        <end position="488"/>
    </location>
</feature>
<evidence type="ECO:0000313" key="4">
    <source>
        <dbReference type="Proteomes" id="UP000703661"/>
    </source>
</evidence>
<dbReference type="EMBL" id="JAAAID010001163">
    <property type="protein sequence ID" value="KAG0011355.1"/>
    <property type="molecule type" value="Genomic_DNA"/>
</dbReference>
<feature type="transmembrane region" description="Helical" evidence="2">
    <location>
        <begin position="86"/>
        <end position="107"/>
    </location>
</feature>
<evidence type="ECO:0000256" key="1">
    <source>
        <dbReference type="SAM" id="MobiDB-lite"/>
    </source>
</evidence>
<keyword evidence="2" id="KW-0812">Transmembrane</keyword>
<reference evidence="3" key="1">
    <citation type="journal article" date="2020" name="Fungal Divers.">
        <title>Resolving the Mortierellaceae phylogeny through synthesis of multi-gene phylogenetics and phylogenomics.</title>
        <authorList>
            <person name="Vandepol N."/>
            <person name="Liber J."/>
            <person name="Desiro A."/>
            <person name="Na H."/>
            <person name="Kennedy M."/>
            <person name="Barry K."/>
            <person name="Grigoriev I.V."/>
            <person name="Miller A.N."/>
            <person name="O'Donnell K."/>
            <person name="Stajich J.E."/>
            <person name="Bonito G."/>
        </authorList>
    </citation>
    <scope>NUCLEOTIDE SEQUENCE</scope>
    <source>
        <strain evidence="3">NRRL 2769</strain>
    </source>
</reference>
<feature type="compositionally biased region" description="Low complexity" evidence="1">
    <location>
        <begin position="502"/>
        <end position="539"/>
    </location>
</feature>
<evidence type="ECO:0000313" key="3">
    <source>
        <dbReference type="EMBL" id="KAG0011355.1"/>
    </source>
</evidence>
<organism evidence="3 4">
    <name type="scientific">Entomortierella chlamydospora</name>
    <dbReference type="NCBI Taxonomy" id="101097"/>
    <lineage>
        <taxon>Eukaryota</taxon>
        <taxon>Fungi</taxon>
        <taxon>Fungi incertae sedis</taxon>
        <taxon>Mucoromycota</taxon>
        <taxon>Mortierellomycotina</taxon>
        <taxon>Mortierellomycetes</taxon>
        <taxon>Mortierellales</taxon>
        <taxon>Mortierellaceae</taxon>
        <taxon>Entomortierella</taxon>
    </lineage>
</organism>